<proteinExistence type="inferred from homology"/>
<dbReference type="SUPFAM" id="SSF55729">
    <property type="entry name" value="Acyl-CoA N-acyltransferases (Nat)"/>
    <property type="match status" value="1"/>
</dbReference>
<evidence type="ECO:0000259" key="4">
    <source>
        <dbReference type="PROSITE" id="PS51186"/>
    </source>
</evidence>
<keyword evidence="6" id="KW-1185">Reference proteome</keyword>
<name>A0ABN8DUU9_9VIBR</name>
<evidence type="ECO:0000313" key="6">
    <source>
        <dbReference type="Proteomes" id="UP000838672"/>
    </source>
</evidence>
<feature type="domain" description="N-acetyltransferase" evidence="4">
    <location>
        <begin position="17"/>
        <end position="187"/>
    </location>
</feature>
<keyword evidence="1 5" id="KW-0808">Transferase</keyword>
<dbReference type="GO" id="GO:0008999">
    <property type="term" value="F:protein-N-terminal-alanine acetyltransferase activity"/>
    <property type="evidence" value="ECO:0007669"/>
    <property type="project" value="UniProtKB-EC"/>
</dbReference>
<dbReference type="Pfam" id="PF13302">
    <property type="entry name" value="Acetyltransf_3"/>
    <property type="match status" value="1"/>
</dbReference>
<dbReference type="Gene3D" id="3.40.630.30">
    <property type="match status" value="1"/>
</dbReference>
<evidence type="ECO:0000256" key="2">
    <source>
        <dbReference type="ARBA" id="ARBA00023315"/>
    </source>
</evidence>
<dbReference type="Proteomes" id="UP000838672">
    <property type="component" value="Unassembled WGS sequence"/>
</dbReference>
<organism evidence="5 6">
    <name type="scientific">Vibrio stylophorae</name>
    <dbReference type="NCBI Taxonomy" id="659351"/>
    <lineage>
        <taxon>Bacteria</taxon>
        <taxon>Pseudomonadati</taxon>
        <taxon>Pseudomonadota</taxon>
        <taxon>Gammaproteobacteria</taxon>
        <taxon>Vibrionales</taxon>
        <taxon>Vibrionaceae</taxon>
        <taxon>Vibrio</taxon>
    </lineage>
</organism>
<comment type="caution">
    <text evidence="5">The sequence shown here is derived from an EMBL/GenBank/DDBJ whole genome shotgun (WGS) entry which is preliminary data.</text>
</comment>
<evidence type="ECO:0000256" key="1">
    <source>
        <dbReference type="ARBA" id="ARBA00022679"/>
    </source>
</evidence>
<dbReference type="EC" id="2.3.1.267" evidence="5"/>
<reference evidence="5" key="1">
    <citation type="submission" date="2021-11" db="EMBL/GenBank/DDBJ databases">
        <authorList>
            <person name="Rodrigo-Torres L."/>
            <person name="Arahal R. D."/>
            <person name="Lucena T."/>
        </authorList>
    </citation>
    <scope>NUCLEOTIDE SEQUENCE</scope>
    <source>
        <strain evidence="5">CECT 7929</strain>
    </source>
</reference>
<sequence>MSNTSINQFPILTEQDFIVRAVNPEDASALTDYFCRNRRYLKPWEPTRDDAFFSQLGWQKRSIQLHELFRHNLAFYFVIEHAQLPGICGLVSYSNVTRFPMHACHLGYSLDPLVQKQGVMTRAIALTNAWMFEVQKMHRINACYMPRNRASGAILTRLGFYQEGFAKSYIEINGRWEDHVVTARLAPEYQLETD</sequence>
<evidence type="ECO:0000313" key="5">
    <source>
        <dbReference type="EMBL" id="CAH0533771.1"/>
    </source>
</evidence>
<keyword evidence="2 5" id="KW-0012">Acyltransferase</keyword>
<dbReference type="InterPro" id="IPR000182">
    <property type="entry name" value="GNAT_dom"/>
</dbReference>
<gene>
    <name evidence="5" type="primary">rimJ</name>
    <name evidence="5" type="ORF">VST7929_01646</name>
</gene>
<dbReference type="PANTHER" id="PTHR43792:SF8">
    <property type="entry name" value="[RIBOSOMAL PROTEIN US5]-ALANINE N-ACETYLTRANSFERASE"/>
    <property type="match status" value="1"/>
</dbReference>
<dbReference type="RefSeq" id="WP_237466190.1">
    <property type="nucleotide sequence ID" value="NZ_CAKLDI010000001.1"/>
</dbReference>
<accession>A0ABN8DUU9</accession>
<dbReference type="InterPro" id="IPR016181">
    <property type="entry name" value="Acyl_CoA_acyltransferase"/>
</dbReference>
<dbReference type="InterPro" id="IPR051531">
    <property type="entry name" value="N-acetyltransferase"/>
</dbReference>
<comment type="similarity">
    <text evidence="3">Belongs to the acetyltransferase family. RimJ subfamily.</text>
</comment>
<dbReference type="PANTHER" id="PTHR43792">
    <property type="entry name" value="GNAT FAMILY, PUTATIVE (AFU_ORTHOLOGUE AFUA_3G00765)-RELATED-RELATED"/>
    <property type="match status" value="1"/>
</dbReference>
<evidence type="ECO:0000256" key="3">
    <source>
        <dbReference type="ARBA" id="ARBA00038502"/>
    </source>
</evidence>
<dbReference type="PROSITE" id="PS51186">
    <property type="entry name" value="GNAT"/>
    <property type="match status" value="1"/>
</dbReference>
<protein>
    <submittedName>
        <fullName evidence="5">[Ribosomal protein S5]-alanine N-acetyltransferase</fullName>
        <ecNumber evidence="5">2.3.1.267</ecNumber>
    </submittedName>
</protein>
<dbReference type="EMBL" id="CAKLDI010000001">
    <property type="protein sequence ID" value="CAH0533771.1"/>
    <property type="molecule type" value="Genomic_DNA"/>
</dbReference>